<keyword evidence="8" id="KW-0479">Metal-binding</keyword>
<dbReference type="InterPro" id="IPR037943">
    <property type="entry name" value="MopB_CT_Nitrate-R-NarG-like"/>
</dbReference>
<comment type="subcellular location">
    <subcellularLocation>
        <location evidence="3">Cell envelope</location>
    </subcellularLocation>
</comment>
<dbReference type="AlphaFoldDB" id="A0A1G6R792"/>
<dbReference type="Gene3D" id="3.40.50.12440">
    <property type="match status" value="1"/>
</dbReference>
<comment type="similarity">
    <text evidence="4">Belongs to the prokaryotic molybdopterin-containing oxidoreductase family.</text>
</comment>
<dbReference type="PANTHER" id="PTHR43105:SF2">
    <property type="entry name" value="RESPIRATORY NITRATE REDUCTASE 2 ALPHA CHAIN"/>
    <property type="match status" value="1"/>
</dbReference>
<dbReference type="PROSITE" id="PS51669">
    <property type="entry name" value="4FE4S_MOW_BIS_MGD"/>
    <property type="match status" value="1"/>
</dbReference>
<evidence type="ECO:0000256" key="3">
    <source>
        <dbReference type="ARBA" id="ARBA00004196"/>
    </source>
</evidence>
<dbReference type="GO" id="GO:0046872">
    <property type="term" value="F:metal ion binding"/>
    <property type="evidence" value="ECO:0007669"/>
    <property type="project" value="UniProtKB-KW"/>
</dbReference>
<dbReference type="InterPro" id="IPR050123">
    <property type="entry name" value="Prok_molybdopt-oxidoreductase"/>
</dbReference>
<evidence type="ECO:0000256" key="6">
    <source>
        <dbReference type="ARBA" id="ARBA00022485"/>
    </source>
</evidence>
<dbReference type="Pfam" id="PF14710">
    <property type="entry name" value="Nitr_red_alph_N"/>
    <property type="match status" value="1"/>
</dbReference>
<evidence type="ECO:0000256" key="4">
    <source>
        <dbReference type="ARBA" id="ARBA00010312"/>
    </source>
</evidence>
<evidence type="ECO:0000256" key="12">
    <source>
        <dbReference type="ARBA" id="ARBA00023014"/>
    </source>
</evidence>
<dbReference type="Gene3D" id="4.10.1200.10">
    <property type="entry name" value="nitrate reductase tail"/>
    <property type="match status" value="1"/>
</dbReference>
<dbReference type="InterPro" id="IPR006655">
    <property type="entry name" value="Mopterin_OxRdtase_prok_CS"/>
</dbReference>
<dbReference type="RefSeq" id="WP_092129662.1">
    <property type="nucleotide sequence ID" value="NZ_FMYU01000015.1"/>
</dbReference>
<comment type="cofactor">
    <cofactor evidence="2">
        <name>[4Fe-4S] cluster</name>
        <dbReference type="ChEBI" id="CHEBI:49883"/>
    </cofactor>
</comment>
<evidence type="ECO:0000313" key="16">
    <source>
        <dbReference type="Proteomes" id="UP000199411"/>
    </source>
</evidence>
<evidence type="ECO:0000256" key="11">
    <source>
        <dbReference type="ARBA" id="ARBA00023004"/>
    </source>
</evidence>
<sequence length="1213" mass="138557">MGFLERYSFFKKSQKNSSGFIEERLEDRTWENGYRNRFSYDKIVRSTHGVNCTGSCSWQIFVKNGIITYEIQQNDYPQTQDGLPEYEPRGCPSGASYSSYLYSPHRIKYPMIRSELLKPYREKRKTLNPVEAWKAIVESDNSKIYKQKRGFGGFVRVSFDEALEIIAAANIYTIKTYGPDRIFGFSPIPAMSMVSYASGARYLSLIGGAVGSFYDWYCDLPPSSPQVFGEQTDVPESADWYNSTYLVLWGSNVPQTRRPDAHFYTEVRYKGTKTVVISPDFSEASKFADVWVAPRPGSDAALALAMGHVIFKEFHIDNSYEYFNNYVKQYSDMPHLVILRNKGDYFVSDRFLRASDIIDDSLEQDDWKTVVIDNKTNQTAIINGSIGFRYENNGKWNLHLKDSLTNKNIDPKLSLIDIATDVVEVGFADFTSNSIIKRKVPALKINKKGNQYIVASVFDLLAAHYGIDRNLNDLNTAKTYDDDCAYTPAWQEKFTGVKKEIVIKIAREFAKNALLTKGKSMVIIGAGVNHYYYTDTIYRSVINMLTMCGCIGQSGGGWAHYVGQEKVRPLAGWSAIAFALDWYRPPRQMNSTSFYYFHTDQFRYEDVKIGDLLSPLAENTYKDYSPADFNVKAVRMGWLPATPYLDKNPIEIIKDAQSQNLDPKEYLINNLKESRIRFAFEDPDNPKNFVRNMFVWRSNLLGASSKGHEYFLKHLLGTKSGVLAKEIDESKRPKEIVWRNSIEGKLDLLVTLDFRMSTTCIYSDIVLPAASWYEKEDLSTTDMHPFIHPFSKALDPLWESKNDWDIFKELAKKFSELAKDHLGVQKELVLSPLMHDTPAEFGQAFEPKDWKVDNTEIIPGKNFPTISIIERDYPNVYKQYTTLGPLLEKLGNGAKGVSWDTKEEVEHLKKLNGEIDNKAKIENAKEVCEAILELAPETNAKVSHKAFDNLSLKTGSLHNNVRPPIDYSLRFVDLQIQPRRTVTSPIWSGIESKEISYSANYQNVHEFIPWRTLTGRIQFYQDHKWMQLFGENFAVYKPLVDAKSLSNINKEDNTLTLKWSTAHQKFGIHSTYVDLLTLQTLSRGGPHIWISESDAKILGLKDNDWIEAFNKNGVVLARVVVSQRIPKGSAFMYHAQDKVINTPISERTKNRGGVHNSVIKVLLNPLHMIGGYAQLSYSFNYYGTVGSNRDDFVVVRKLQKPTWSKKQKSQEAL</sequence>
<dbReference type="InterPro" id="IPR009010">
    <property type="entry name" value="Asp_de-COase-like_dom_sf"/>
</dbReference>
<dbReference type="GO" id="GO:0030313">
    <property type="term" value="C:cell envelope"/>
    <property type="evidence" value="ECO:0007669"/>
    <property type="project" value="UniProtKB-SubCell"/>
</dbReference>
<evidence type="ECO:0000256" key="2">
    <source>
        <dbReference type="ARBA" id="ARBA00001966"/>
    </source>
</evidence>
<feature type="domain" description="4Fe-4S Mo/W bis-MGD-type" evidence="14">
    <location>
        <begin position="41"/>
        <end position="105"/>
    </location>
</feature>
<reference evidence="16" key="1">
    <citation type="submission" date="2016-10" db="EMBL/GenBank/DDBJ databases">
        <authorList>
            <person name="Varghese N."/>
            <person name="Submissions S."/>
        </authorList>
    </citation>
    <scope>NUCLEOTIDE SEQUENCE [LARGE SCALE GENOMIC DNA]</scope>
    <source>
        <strain evidence="16">DSM 8415</strain>
    </source>
</reference>
<dbReference type="InterPro" id="IPR006468">
    <property type="entry name" value="NarG"/>
</dbReference>
<evidence type="ECO:0000256" key="9">
    <source>
        <dbReference type="ARBA" id="ARBA00022982"/>
    </source>
</evidence>
<dbReference type="InterPro" id="IPR006657">
    <property type="entry name" value="MoPterin_dinucl-bd_dom"/>
</dbReference>
<keyword evidence="5" id="KW-0813">Transport</keyword>
<proteinExistence type="inferred from homology"/>
<keyword evidence="6" id="KW-0004">4Fe-4S</keyword>
<dbReference type="GO" id="GO:0043546">
    <property type="term" value="F:molybdopterin cofactor binding"/>
    <property type="evidence" value="ECO:0007669"/>
    <property type="project" value="InterPro"/>
</dbReference>
<keyword evidence="16" id="KW-1185">Reference proteome</keyword>
<dbReference type="CDD" id="cd02750">
    <property type="entry name" value="MopB_Nitrate-R-NarG-like"/>
    <property type="match status" value="1"/>
</dbReference>
<dbReference type="InterPro" id="IPR006963">
    <property type="entry name" value="Mopterin_OxRdtase_4Fe-4S_dom"/>
</dbReference>
<accession>A0A1G6R792</accession>
<organism evidence="15 16">
    <name type="scientific">Desulfurella multipotens</name>
    <dbReference type="NCBI Taxonomy" id="79269"/>
    <lineage>
        <taxon>Bacteria</taxon>
        <taxon>Pseudomonadati</taxon>
        <taxon>Campylobacterota</taxon>
        <taxon>Desulfurellia</taxon>
        <taxon>Desulfurellales</taxon>
        <taxon>Desulfurellaceae</taxon>
        <taxon>Desulfurella</taxon>
    </lineage>
</organism>
<dbReference type="Proteomes" id="UP000199411">
    <property type="component" value="Unassembled WGS sequence"/>
</dbReference>
<dbReference type="GO" id="GO:0008940">
    <property type="term" value="F:nitrate reductase activity"/>
    <property type="evidence" value="ECO:0007669"/>
    <property type="project" value="InterPro"/>
</dbReference>
<dbReference type="CDD" id="cd02776">
    <property type="entry name" value="MopB_CT_Nitrate-R-NarG-like"/>
    <property type="match status" value="1"/>
</dbReference>
<evidence type="ECO:0000256" key="7">
    <source>
        <dbReference type="ARBA" id="ARBA00022505"/>
    </source>
</evidence>
<dbReference type="Pfam" id="PF00384">
    <property type="entry name" value="Molybdopterin"/>
    <property type="match status" value="1"/>
</dbReference>
<dbReference type="PROSITE" id="PS00490">
    <property type="entry name" value="MOLYBDOPTERIN_PROK_2"/>
    <property type="match status" value="1"/>
</dbReference>
<name>A0A1G6R792_9BACT</name>
<keyword evidence="13" id="KW-0534">Nitrate assimilation</keyword>
<dbReference type="GO" id="GO:0009325">
    <property type="term" value="C:nitrate reductase complex"/>
    <property type="evidence" value="ECO:0007669"/>
    <property type="project" value="InterPro"/>
</dbReference>
<protein>
    <submittedName>
        <fullName evidence="15">Nitrate reductase alpha subunit</fullName>
    </submittedName>
</protein>
<comment type="cofactor">
    <cofactor evidence="1">
        <name>Mo-bis(molybdopterin guanine dinucleotide)</name>
        <dbReference type="ChEBI" id="CHEBI:60539"/>
    </cofactor>
</comment>
<keyword evidence="10" id="KW-0560">Oxidoreductase</keyword>
<dbReference type="GO" id="GO:0042128">
    <property type="term" value="P:nitrate assimilation"/>
    <property type="evidence" value="ECO:0007669"/>
    <property type="project" value="UniProtKB-KW"/>
</dbReference>
<keyword evidence="12" id="KW-0411">Iron-sulfur</keyword>
<evidence type="ECO:0000313" key="15">
    <source>
        <dbReference type="EMBL" id="SDD00311.1"/>
    </source>
</evidence>
<evidence type="ECO:0000259" key="14">
    <source>
        <dbReference type="PROSITE" id="PS51669"/>
    </source>
</evidence>
<evidence type="ECO:0000256" key="5">
    <source>
        <dbReference type="ARBA" id="ARBA00022448"/>
    </source>
</evidence>
<dbReference type="GO" id="GO:0051539">
    <property type="term" value="F:4 iron, 4 sulfur cluster binding"/>
    <property type="evidence" value="ECO:0007669"/>
    <property type="project" value="UniProtKB-KW"/>
</dbReference>
<dbReference type="GO" id="GO:0045333">
    <property type="term" value="P:cellular respiration"/>
    <property type="evidence" value="ECO:0007669"/>
    <property type="project" value="UniProtKB-ARBA"/>
</dbReference>
<dbReference type="SUPFAM" id="SSF50692">
    <property type="entry name" value="ADC-like"/>
    <property type="match status" value="1"/>
</dbReference>
<dbReference type="NCBIfam" id="TIGR01580">
    <property type="entry name" value="narG"/>
    <property type="match status" value="1"/>
</dbReference>
<dbReference type="OrthoDB" id="9810782at2"/>
<dbReference type="InterPro" id="IPR044906">
    <property type="entry name" value="Nitr_red_alph_N_sf"/>
</dbReference>
<dbReference type="Pfam" id="PF01568">
    <property type="entry name" value="Molydop_binding"/>
    <property type="match status" value="1"/>
</dbReference>
<gene>
    <name evidence="15" type="ORF">SAMN05660835_01737</name>
</gene>
<dbReference type="GO" id="GO:0016020">
    <property type="term" value="C:membrane"/>
    <property type="evidence" value="ECO:0007669"/>
    <property type="project" value="TreeGrafter"/>
</dbReference>
<evidence type="ECO:0000256" key="13">
    <source>
        <dbReference type="ARBA" id="ARBA00023063"/>
    </source>
</evidence>
<keyword evidence="7" id="KW-0500">Molybdenum</keyword>
<dbReference type="InterPro" id="IPR028189">
    <property type="entry name" value="Nitr_red_alph_N"/>
</dbReference>
<dbReference type="EMBL" id="FMYU01000015">
    <property type="protein sequence ID" value="SDD00311.1"/>
    <property type="molecule type" value="Genomic_DNA"/>
</dbReference>
<keyword evidence="11" id="KW-0408">Iron</keyword>
<dbReference type="PANTHER" id="PTHR43105">
    <property type="entry name" value="RESPIRATORY NITRATE REDUCTASE"/>
    <property type="match status" value="1"/>
</dbReference>
<dbReference type="SUPFAM" id="SSF53706">
    <property type="entry name" value="Formate dehydrogenase/DMSO reductase, domains 1-3"/>
    <property type="match status" value="1"/>
</dbReference>
<evidence type="ECO:0000256" key="1">
    <source>
        <dbReference type="ARBA" id="ARBA00001942"/>
    </source>
</evidence>
<dbReference type="SMART" id="SM00926">
    <property type="entry name" value="Molybdop_Fe4S4"/>
    <property type="match status" value="1"/>
</dbReference>
<evidence type="ECO:0000256" key="8">
    <source>
        <dbReference type="ARBA" id="ARBA00022723"/>
    </source>
</evidence>
<evidence type="ECO:0000256" key="10">
    <source>
        <dbReference type="ARBA" id="ARBA00023002"/>
    </source>
</evidence>
<dbReference type="InterPro" id="IPR006656">
    <property type="entry name" value="Mopterin_OxRdtase"/>
</dbReference>
<keyword evidence="9" id="KW-0249">Electron transport</keyword>